<proteinExistence type="predicted"/>
<reference evidence="1" key="1">
    <citation type="submission" date="2021-03" db="EMBL/GenBank/DDBJ databases">
        <title>Comparative genomics and phylogenomic investigation of the class Geoglossomycetes provide insights into ecological specialization and systematics.</title>
        <authorList>
            <person name="Melie T."/>
            <person name="Pirro S."/>
            <person name="Miller A.N."/>
            <person name="Quandt A."/>
        </authorList>
    </citation>
    <scope>NUCLEOTIDE SEQUENCE</scope>
    <source>
        <strain evidence="1">CAQ_001_2017</strain>
    </source>
</reference>
<gene>
    <name evidence="1" type="ORF">GP486_001995</name>
</gene>
<keyword evidence="2" id="KW-1185">Reference proteome</keyword>
<evidence type="ECO:0000313" key="2">
    <source>
        <dbReference type="Proteomes" id="UP000750711"/>
    </source>
</evidence>
<dbReference type="AlphaFoldDB" id="A0A9P8RS39"/>
<accession>A0A9P8RS39</accession>
<name>A0A9P8RS39_9PEZI</name>
<organism evidence="1 2">
    <name type="scientific">Trichoglossum hirsutum</name>
    <dbReference type="NCBI Taxonomy" id="265104"/>
    <lineage>
        <taxon>Eukaryota</taxon>
        <taxon>Fungi</taxon>
        <taxon>Dikarya</taxon>
        <taxon>Ascomycota</taxon>
        <taxon>Pezizomycotina</taxon>
        <taxon>Geoglossomycetes</taxon>
        <taxon>Geoglossales</taxon>
        <taxon>Geoglossaceae</taxon>
        <taxon>Trichoglossum</taxon>
    </lineage>
</organism>
<evidence type="ECO:0000313" key="1">
    <source>
        <dbReference type="EMBL" id="KAH0563434.1"/>
    </source>
</evidence>
<protein>
    <submittedName>
        <fullName evidence="1">Uncharacterized protein</fullName>
    </submittedName>
</protein>
<comment type="caution">
    <text evidence="1">The sequence shown here is derived from an EMBL/GenBank/DDBJ whole genome shotgun (WGS) entry which is preliminary data.</text>
</comment>
<dbReference type="EMBL" id="JAGHQM010000203">
    <property type="protein sequence ID" value="KAH0563434.1"/>
    <property type="molecule type" value="Genomic_DNA"/>
</dbReference>
<sequence>MKDTHDASRQLATEEEVAEALRYFEKMQYEEHEEVTCRLAAHNVTMARKETFCQRADNEDEEAPGLTEIEFYEKFKDPKTLYQEIVELIQQARDLRAFSENYREQLVEAKQALRRSETAGSMPALSEARRSTKLPDQLLFDGTSKDGVTFDNWLIQLKNKLQGNTDAYLTKDLQIIYVVSHVNGDALALISPRLSAANCHVYETVDKLYEHFYKLYGDSNKEQNARQAFKDFTMKKGQSFQEFYVTFLHYIADGNISP</sequence>
<dbReference type="Proteomes" id="UP000750711">
    <property type="component" value="Unassembled WGS sequence"/>
</dbReference>